<keyword evidence="4" id="KW-0805">Transcription regulation</keyword>
<evidence type="ECO:0000256" key="7">
    <source>
        <dbReference type="ARBA" id="ARBA00023242"/>
    </source>
</evidence>
<dbReference type="InterPro" id="IPR051615">
    <property type="entry name" value="Transcr_Regulatory_Elem"/>
</dbReference>
<feature type="compositionally biased region" description="Basic and acidic residues" evidence="8">
    <location>
        <begin position="748"/>
        <end position="765"/>
    </location>
</feature>
<evidence type="ECO:0000259" key="9">
    <source>
        <dbReference type="PROSITE" id="PS50048"/>
    </source>
</evidence>
<evidence type="ECO:0000313" key="11">
    <source>
        <dbReference type="Proteomes" id="UP000027238"/>
    </source>
</evidence>
<feature type="domain" description="Zn(2)-C6 fungal-type" evidence="9">
    <location>
        <begin position="108"/>
        <end position="138"/>
    </location>
</feature>
<dbReference type="GO" id="GO:0008270">
    <property type="term" value="F:zinc ion binding"/>
    <property type="evidence" value="ECO:0007669"/>
    <property type="project" value="InterPro"/>
</dbReference>
<keyword evidence="7" id="KW-0539">Nucleus</keyword>
<gene>
    <name evidence="10" type="ORF">CSUB01_07820</name>
</gene>
<dbReference type="AlphaFoldDB" id="A0A066XQ18"/>
<evidence type="ECO:0000256" key="4">
    <source>
        <dbReference type="ARBA" id="ARBA00023015"/>
    </source>
</evidence>
<dbReference type="GO" id="GO:0000981">
    <property type="term" value="F:DNA-binding transcription factor activity, RNA polymerase II-specific"/>
    <property type="evidence" value="ECO:0007669"/>
    <property type="project" value="InterPro"/>
</dbReference>
<dbReference type="PANTHER" id="PTHR31313:SF86">
    <property type="entry name" value="ZN(2)-C6 FUNGAL-TYPE DOMAIN-CONTAINING PROTEIN"/>
    <property type="match status" value="1"/>
</dbReference>
<dbReference type="InterPro" id="IPR001138">
    <property type="entry name" value="Zn2Cys6_DnaBD"/>
</dbReference>
<accession>A0A066XQ18</accession>
<evidence type="ECO:0000256" key="2">
    <source>
        <dbReference type="ARBA" id="ARBA00022723"/>
    </source>
</evidence>
<evidence type="ECO:0000256" key="6">
    <source>
        <dbReference type="ARBA" id="ARBA00023163"/>
    </source>
</evidence>
<dbReference type="PROSITE" id="PS00463">
    <property type="entry name" value="ZN2_CY6_FUNGAL_1"/>
    <property type="match status" value="1"/>
</dbReference>
<feature type="compositionally biased region" description="Basic residues" evidence="8">
    <location>
        <begin position="158"/>
        <end position="168"/>
    </location>
</feature>
<dbReference type="Proteomes" id="UP000027238">
    <property type="component" value="Unassembled WGS sequence"/>
</dbReference>
<dbReference type="eggNOG" id="ENOG502QV53">
    <property type="taxonomic scope" value="Eukaryota"/>
</dbReference>
<dbReference type="Gene3D" id="4.10.240.10">
    <property type="entry name" value="Zn(2)-C6 fungal-type DNA-binding domain"/>
    <property type="match status" value="1"/>
</dbReference>
<dbReference type="SMART" id="SM00066">
    <property type="entry name" value="GAL4"/>
    <property type="match status" value="1"/>
</dbReference>
<dbReference type="EMBL" id="JMSE01000211">
    <property type="protein sequence ID" value="KDN71308.1"/>
    <property type="molecule type" value="Genomic_DNA"/>
</dbReference>
<comment type="caution">
    <text evidence="10">The sequence shown here is derived from an EMBL/GenBank/DDBJ whole genome shotgun (WGS) entry which is preliminary data.</text>
</comment>
<evidence type="ECO:0000256" key="1">
    <source>
        <dbReference type="ARBA" id="ARBA00004123"/>
    </source>
</evidence>
<evidence type="ECO:0000256" key="3">
    <source>
        <dbReference type="ARBA" id="ARBA00022833"/>
    </source>
</evidence>
<dbReference type="InterPro" id="IPR007219">
    <property type="entry name" value="XnlR_reg_dom"/>
</dbReference>
<dbReference type="GO" id="GO:0006351">
    <property type="term" value="P:DNA-templated transcription"/>
    <property type="evidence" value="ECO:0007669"/>
    <property type="project" value="InterPro"/>
</dbReference>
<dbReference type="SUPFAM" id="SSF57701">
    <property type="entry name" value="Zn2/Cys6 DNA-binding domain"/>
    <property type="match status" value="1"/>
</dbReference>
<keyword evidence="6" id="KW-0804">Transcription</keyword>
<dbReference type="CDD" id="cd00067">
    <property type="entry name" value="GAL4"/>
    <property type="match status" value="1"/>
</dbReference>
<dbReference type="OrthoDB" id="4161332at2759"/>
<feature type="region of interest" description="Disordered" evidence="8">
    <location>
        <begin position="146"/>
        <end position="232"/>
    </location>
</feature>
<keyword evidence="5" id="KW-0238">DNA-binding</keyword>
<proteinExistence type="predicted"/>
<comment type="subcellular location">
    <subcellularLocation>
        <location evidence="1">Nucleus</location>
    </subcellularLocation>
</comment>
<evidence type="ECO:0000313" key="10">
    <source>
        <dbReference type="EMBL" id="KDN71308.1"/>
    </source>
</evidence>
<name>A0A066XQ18_COLSU</name>
<feature type="region of interest" description="Disordered" evidence="8">
    <location>
        <begin position="732"/>
        <end position="777"/>
    </location>
</feature>
<dbReference type="STRING" id="1173701.A0A066XQ18"/>
<dbReference type="OMA" id="LMGESAY"/>
<dbReference type="InterPro" id="IPR036864">
    <property type="entry name" value="Zn2-C6_fun-type_DNA-bd_sf"/>
</dbReference>
<protein>
    <submittedName>
        <fullName evidence="10">Putative fungal specific transcription factor domain-containing protein</fullName>
    </submittedName>
</protein>
<organism evidence="10 11">
    <name type="scientific">Colletotrichum sublineola</name>
    <name type="common">Sorghum anthracnose fungus</name>
    <dbReference type="NCBI Taxonomy" id="1173701"/>
    <lineage>
        <taxon>Eukaryota</taxon>
        <taxon>Fungi</taxon>
        <taxon>Dikarya</taxon>
        <taxon>Ascomycota</taxon>
        <taxon>Pezizomycotina</taxon>
        <taxon>Sordariomycetes</taxon>
        <taxon>Hypocreomycetidae</taxon>
        <taxon>Glomerellales</taxon>
        <taxon>Glomerellaceae</taxon>
        <taxon>Colletotrichum</taxon>
        <taxon>Colletotrichum graminicola species complex</taxon>
    </lineage>
</organism>
<feature type="compositionally biased region" description="Polar residues" evidence="8">
    <location>
        <begin position="210"/>
        <end position="223"/>
    </location>
</feature>
<dbReference type="GO" id="GO:0005634">
    <property type="term" value="C:nucleus"/>
    <property type="evidence" value="ECO:0007669"/>
    <property type="project" value="UniProtKB-SubCell"/>
</dbReference>
<keyword evidence="2" id="KW-0479">Metal-binding</keyword>
<evidence type="ECO:0000256" key="5">
    <source>
        <dbReference type="ARBA" id="ARBA00023125"/>
    </source>
</evidence>
<dbReference type="HOGENOM" id="CLU_007003_3_1_1"/>
<dbReference type="SMART" id="SM00906">
    <property type="entry name" value="Fungal_trans"/>
    <property type="match status" value="1"/>
</dbReference>
<reference evidence="11" key="1">
    <citation type="journal article" date="2014" name="Genome Announc.">
        <title>Draft genome sequence of Colletotrichum sublineola, a destructive pathogen of cultivated sorghum.</title>
        <authorList>
            <person name="Baroncelli R."/>
            <person name="Sanz-Martin J.M."/>
            <person name="Rech G.E."/>
            <person name="Sukno S.A."/>
            <person name="Thon M.R."/>
        </authorList>
    </citation>
    <scope>NUCLEOTIDE SEQUENCE [LARGE SCALE GENOMIC DNA]</scope>
    <source>
        <strain evidence="11">TX430BB</strain>
    </source>
</reference>
<keyword evidence="3" id="KW-0862">Zinc</keyword>
<keyword evidence="11" id="KW-1185">Reference proteome</keyword>
<dbReference type="Pfam" id="PF04082">
    <property type="entry name" value="Fungal_trans"/>
    <property type="match status" value="1"/>
</dbReference>
<dbReference type="CDD" id="cd12148">
    <property type="entry name" value="fungal_TF_MHR"/>
    <property type="match status" value="1"/>
</dbReference>
<sequence>MERGTRDSMRTSRHFNDTFHVLEYLSYGNGILYIRSSRVHDSVTASTQRRAQPRADFLVNFPSVKIPLVIHGSKLRHRPRFLLVSSMAPRPGESITASGRPRRRAVEACSFCRRRKIKCNNEQPTCANCKTYGKDCVYEPLANVSEKATEATPGLRRAERRRQGIRRGNKTDLGTPSRIPEENGVNASPAEHDGNTPHTPASHDLVTRSPPHTNTRQTTSLTESDPDPDHRAGVSRIVVSANGVSSYHGRTSALFEESLQERSSAVDLRPRMPDDWIEKGLVAEAARQRQLEDFNYRAGTLDFDGVDPELGMHLLSLHWNRQHHSFLLTYRPAFMRDMACNGPYFSKILLNAIYFGASKFSPRREVRRDPNDVRTAGWAFRERVRKLLGDALDKSDITTIQALLVMTNSLFALGDERSAAWLYAGLAFRMIIDLGMHVDAPGLGITRKFSDEDLEIRRRVFWGAFVVDKIQSLYQGRPASLKESDTLVPIKFLDTFEEFENWKPFAYSTDATRYPGSPAYSVSTFTCLCRLSVAMSDILSCIYTERAFDKSAAELSSMLENLSSKLAAWKDALPAHLVFDPKGSGRVPPPHVLSLHAMYHVLTILLHRPFVADGHLYNTSRSISVNSFITCATSANSIVGILRAYDKVFSVRHAPYLISYATYVAATIHVRIAAKRSTESEARERLETCMSVFRENQETNWAVRRAKTIVEGLMTRLGVSLSRVDAGERYRSNAYPNMDENGSGVPEAPRDAENQEALPRADELHPPQIVLENTSPPMGWSDIDGIIQSFVRGQDNNAVAMDLGQTELHNQPLPIGPGLQPAHFDPSSLMGHHTWFQGTPDGDGGAASFDDLLFGFNGSALDSVFS</sequence>
<dbReference type="PROSITE" id="PS50048">
    <property type="entry name" value="ZN2_CY6_FUNGAL_2"/>
    <property type="match status" value="1"/>
</dbReference>
<evidence type="ECO:0000256" key="8">
    <source>
        <dbReference type="SAM" id="MobiDB-lite"/>
    </source>
</evidence>
<dbReference type="GO" id="GO:0003677">
    <property type="term" value="F:DNA binding"/>
    <property type="evidence" value="ECO:0007669"/>
    <property type="project" value="UniProtKB-KW"/>
</dbReference>
<dbReference type="PANTHER" id="PTHR31313">
    <property type="entry name" value="TY1 ENHANCER ACTIVATOR"/>
    <property type="match status" value="1"/>
</dbReference>
<dbReference type="Pfam" id="PF00172">
    <property type="entry name" value="Zn_clus"/>
    <property type="match status" value="1"/>
</dbReference>